<sequence length="243" mass="27313">MSQKSERRKMEMWNTHEYEFVPGTILDRKTGRRIFIKNILAVGAFALGMRLPIIERVSGAVAYWDTPPYTYYYSEKSSSGWAGANVSQDPETGKILMDCYANAWGSAYAMAYYDTNYAYPANKNDYVTFAGELKLDGYLTATGNAGSTLEIWVIGASSNPDIGVLFEEKDKSYSGPDTWNNSIVNVSYVYQVPATDYYWTQIKVVTDDWAYYIPNQSNYASTKFTGSNANNEGIWVNKIGVIV</sequence>
<evidence type="ECO:0000313" key="2">
    <source>
        <dbReference type="EMBL" id="ADC65725.1"/>
    </source>
</evidence>
<keyword evidence="1" id="KW-1133">Transmembrane helix</keyword>
<dbReference type="EMBL" id="CP001899">
    <property type="protein sequence ID" value="ADC65725.1"/>
    <property type="molecule type" value="Genomic_DNA"/>
</dbReference>
<protein>
    <submittedName>
        <fullName evidence="2">Uncharacterized protein</fullName>
    </submittedName>
</protein>
<reference evidence="3" key="1">
    <citation type="submission" date="2010-02" db="EMBL/GenBank/DDBJ databases">
        <title>Complete sequence of Ferroglobus placidus DSM 10642.</title>
        <authorList>
            <consortium name="US DOE Joint Genome Institute"/>
            <person name="Lucas S."/>
            <person name="Copeland A."/>
            <person name="Lapidus A."/>
            <person name="Cheng J.-F."/>
            <person name="Bruce D."/>
            <person name="Goodwin L."/>
            <person name="Pitluck S."/>
            <person name="Saunders E."/>
            <person name="Brettin T."/>
            <person name="Detter J.C."/>
            <person name="Han C."/>
            <person name="Tapia R."/>
            <person name="Larimer F."/>
            <person name="Land M."/>
            <person name="Hauser L."/>
            <person name="Kyrpides N."/>
            <person name="Ivanova N."/>
            <person name="Holmes D."/>
            <person name="Lovley D."/>
            <person name="Kyrpides N."/>
            <person name="Anderson I.J."/>
            <person name="Woyke T."/>
        </authorList>
    </citation>
    <scope>NUCLEOTIDE SEQUENCE [LARGE SCALE GENOMIC DNA]</scope>
    <source>
        <strain evidence="3">DSM 10642 / AEDII12DO</strain>
    </source>
</reference>
<keyword evidence="1" id="KW-0812">Transmembrane</keyword>
<feature type="transmembrane region" description="Helical" evidence="1">
    <location>
        <begin position="34"/>
        <end position="53"/>
    </location>
</feature>
<evidence type="ECO:0000313" key="3">
    <source>
        <dbReference type="Proteomes" id="UP000002613"/>
    </source>
</evidence>
<keyword evidence="1" id="KW-0472">Membrane</keyword>
<proteinExistence type="predicted"/>
<organism evidence="2 3">
    <name type="scientific">Ferroglobus placidus (strain DSM 10642 / AEDII12DO)</name>
    <dbReference type="NCBI Taxonomy" id="589924"/>
    <lineage>
        <taxon>Archaea</taxon>
        <taxon>Methanobacteriati</taxon>
        <taxon>Methanobacteriota</taxon>
        <taxon>Archaeoglobi</taxon>
        <taxon>Archaeoglobales</taxon>
        <taxon>Archaeoglobaceae</taxon>
        <taxon>Ferroglobus</taxon>
    </lineage>
</organism>
<evidence type="ECO:0000256" key="1">
    <source>
        <dbReference type="SAM" id="Phobius"/>
    </source>
</evidence>
<dbReference type="KEGG" id="fpl:Ferp_1576"/>
<dbReference type="PaxDb" id="589924-Ferp_1576"/>
<dbReference type="AlphaFoldDB" id="D3RZ12"/>
<dbReference type="Proteomes" id="UP000002613">
    <property type="component" value="Chromosome"/>
</dbReference>
<dbReference type="HOGENOM" id="CLU_1140536_0_0_2"/>
<keyword evidence="3" id="KW-1185">Reference proteome</keyword>
<gene>
    <name evidence="2" type="ordered locus">Ferp_1576</name>
</gene>
<dbReference type="STRING" id="589924.Ferp_1576"/>
<name>D3RZ12_FERPA</name>
<accession>D3RZ12</accession>
<reference evidence="2 3" key="2">
    <citation type="journal article" date="2011" name="Stand. Genomic Sci.">
        <title>Complete genome sequence of Ferroglobus placidus AEDII12DO.</title>
        <authorList>
            <person name="Anderson I."/>
            <person name="Risso C."/>
            <person name="Holmes D."/>
            <person name="Lucas S."/>
            <person name="Copeland A."/>
            <person name="Lapidus A."/>
            <person name="Cheng J.F."/>
            <person name="Bruce D."/>
            <person name="Goodwin L."/>
            <person name="Pitluck S."/>
            <person name="Saunders E."/>
            <person name="Brettin T."/>
            <person name="Detter J.C."/>
            <person name="Han C."/>
            <person name="Tapia R."/>
            <person name="Larimer F."/>
            <person name="Land M."/>
            <person name="Hauser L."/>
            <person name="Woyke T."/>
            <person name="Lovley D."/>
            <person name="Kyrpides N."/>
            <person name="Ivanova N."/>
        </authorList>
    </citation>
    <scope>NUCLEOTIDE SEQUENCE [LARGE SCALE GENOMIC DNA]</scope>
    <source>
        <strain evidence="3">DSM 10642 / AEDII12DO</strain>
    </source>
</reference>